<feature type="transmembrane region" description="Helical" evidence="6">
    <location>
        <begin position="177"/>
        <end position="198"/>
    </location>
</feature>
<dbReference type="Proteomes" id="UP001516400">
    <property type="component" value="Unassembled WGS sequence"/>
</dbReference>
<dbReference type="EMBL" id="JABFTP020000165">
    <property type="protein sequence ID" value="KAL3285302.1"/>
    <property type="molecule type" value="Genomic_DNA"/>
</dbReference>
<keyword evidence="5 6" id="KW-0472">Membrane</keyword>
<dbReference type="Pfam" id="PF04515">
    <property type="entry name" value="Choline_transpo"/>
    <property type="match status" value="1"/>
</dbReference>
<protein>
    <recommendedName>
        <fullName evidence="6">Choline transporter-like protein</fullName>
    </recommendedName>
</protein>
<dbReference type="InterPro" id="IPR007603">
    <property type="entry name" value="Choline_transptr-like"/>
</dbReference>
<comment type="function">
    <text evidence="6">Choline transporter.</text>
</comment>
<dbReference type="PANTHER" id="PTHR12385">
    <property type="entry name" value="CHOLINE TRANSPORTER-LIKE (SLC FAMILY 44)"/>
    <property type="match status" value="1"/>
</dbReference>
<keyword evidence="3 6" id="KW-0812">Transmembrane</keyword>
<comment type="caution">
    <text evidence="7">The sequence shown here is derived from an EMBL/GenBank/DDBJ whole genome shotgun (WGS) entry which is preliminary data.</text>
</comment>
<feature type="transmembrane region" description="Helical" evidence="6">
    <location>
        <begin position="475"/>
        <end position="495"/>
    </location>
</feature>
<dbReference type="GO" id="GO:0005886">
    <property type="term" value="C:plasma membrane"/>
    <property type="evidence" value="ECO:0007669"/>
    <property type="project" value="UniProtKB-SubCell"/>
</dbReference>
<evidence type="ECO:0000256" key="6">
    <source>
        <dbReference type="RuleBase" id="RU368066"/>
    </source>
</evidence>
<accession>A0ABD2P3Q7</accession>
<evidence type="ECO:0000256" key="3">
    <source>
        <dbReference type="ARBA" id="ARBA00022692"/>
    </source>
</evidence>
<feature type="transmembrane region" description="Helical" evidence="6">
    <location>
        <begin position="501"/>
        <end position="522"/>
    </location>
</feature>
<feature type="transmembrane region" description="Helical" evidence="6">
    <location>
        <begin position="315"/>
        <end position="333"/>
    </location>
</feature>
<comment type="subcellular location">
    <subcellularLocation>
        <location evidence="6">Cell membrane</location>
        <topology evidence="6">Multi-pass membrane protein</topology>
    </subcellularLocation>
    <subcellularLocation>
        <location evidence="1">Membrane</location>
        <topology evidence="1">Multi-pass membrane protein</topology>
    </subcellularLocation>
</comment>
<feature type="transmembrane region" description="Helical" evidence="6">
    <location>
        <begin position="205"/>
        <end position="225"/>
    </location>
</feature>
<evidence type="ECO:0000256" key="1">
    <source>
        <dbReference type="ARBA" id="ARBA00004141"/>
    </source>
</evidence>
<comment type="similarity">
    <text evidence="2 6">Belongs to the CTL (choline transporter-like) family.</text>
</comment>
<reference evidence="7 8" key="1">
    <citation type="journal article" date="2021" name="BMC Biol.">
        <title>Horizontally acquired antibacterial genes associated with adaptive radiation of ladybird beetles.</title>
        <authorList>
            <person name="Li H.S."/>
            <person name="Tang X.F."/>
            <person name="Huang Y.H."/>
            <person name="Xu Z.Y."/>
            <person name="Chen M.L."/>
            <person name="Du X.Y."/>
            <person name="Qiu B.Y."/>
            <person name="Chen P.T."/>
            <person name="Zhang W."/>
            <person name="Slipinski A."/>
            <person name="Escalona H.E."/>
            <person name="Waterhouse R.M."/>
            <person name="Zwick A."/>
            <person name="Pang H."/>
        </authorList>
    </citation>
    <scope>NUCLEOTIDE SEQUENCE [LARGE SCALE GENOMIC DNA]</scope>
    <source>
        <strain evidence="7">SYSU2018</strain>
    </source>
</reference>
<dbReference type="AlphaFoldDB" id="A0ABD2P3Q7"/>
<feature type="transmembrane region" description="Helical" evidence="6">
    <location>
        <begin position="237"/>
        <end position="255"/>
    </location>
</feature>
<sequence length="586" mass="66344">MGNKSSSPPKAVEPPVALHVFKCLDGVPMEYSIPEVPEKRKPTDRFFLILFIVMYAALGVLTIYMMMYSDLKRTTNGYDNCGNVCGEKNDPVDGINCTGKDYTNENILMYERDSALVNLDNLDMEPSECVENCEEFGYLRILNRCFKISDFDDDKKEKAELELVIDMQVIKDLQASLGHIVGMVFIALGICFIILLLFKYFVSIMVKSIVISTVILSVGLAIYMWCFKTEYSTTAKWFVLIYCIIICVGAALSWRKINFVIRIFNETTKAVFDMPSLMLIPIWVFLIEIILIGLFIFLMIMYTTSGVLTHLYGPYYTYSLTSLMMFTIVYTLFMFLYSGAFLGGCQQVVVSGAISTWYFTREKDNILGSPVADSLRILTRYHLGSVAFGSLVISVMKFIRLAIKGMLKKKEFVCFRLMMNLCLDFVEEFIHYVSNQAYIMVAMHGQPFIESGKRATKLLIENALNTLGVNTAGDFVLWLAKFFVAVLTVICGMILDDGNIMFYGVALVIGGILATLLAHSIFKNFEICVDTIFLAYCEDSFIHDGIEHPYYAPVEIMMVIDEAKGVLEEEKIFNSVKEEELPPSFV</sequence>
<evidence type="ECO:0000313" key="8">
    <source>
        <dbReference type="Proteomes" id="UP001516400"/>
    </source>
</evidence>
<feature type="transmembrane region" description="Helical" evidence="6">
    <location>
        <begin position="340"/>
        <end position="360"/>
    </location>
</feature>
<feature type="transmembrane region" description="Helical" evidence="6">
    <location>
        <begin position="276"/>
        <end position="303"/>
    </location>
</feature>
<evidence type="ECO:0000256" key="4">
    <source>
        <dbReference type="ARBA" id="ARBA00022989"/>
    </source>
</evidence>
<dbReference type="GO" id="GO:0022857">
    <property type="term" value="F:transmembrane transporter activity"/>
    <property type="evidence" value="ECO:0007669"/>
    <property type="project" value="UniProtKB-UniRule"/>
</dbReference>
<evidence type="ECO:0000313" key="7">
    <source>
        <dbReference type="EMBL" id="KAL3285302.1"/>
    </source>
</evidence>
<keyword evidence="8" id="KW-1185">Reference proteome</keyword>
<evidence type="ECO:0000256" key="5">
    <source>
        <dbReference type="ARBA" id="ARBA00023136"/>
    </source>
</evidence>
<name>A0ABD2P3Q7_9CUCU</name>
<gene>
    <name evidence="7" type="ORF">HHI36_019412</name>
</gene>
<organism evidence="7 8">
    <name type="scientific">Cryptolaemus montrouzieri</name>
    <dbReference type="NCBI Taxonomy" id="559131"/>
    <lineage>
        <taxon>Eukaryota</taxon>
        <taxon>Metazoa</taxon>
        <taxon>Ecdysozoa</taxon>
        <taxon>Arthropoda</taxon>
        <taxon>Hexapoda</taxon>
        <taxon>Insecta</taxon>
        <taxon>Pterygota</taxon>
        <taxon>Neoptera</taxon>
        <taxon>Endopterygota</taxon>
        <taxon>Coleoptera</taxon>
        <taxon>Polyphaga</taxon>
        <taxon>Cucujiformia</taxon>
        <taxon>Coccinelloidea</taxon>
        <taxon>Coccinellidae</taxon>
        <taxon>Scymninae</taxon>
        <taxon>Scymnini</taxon>
        <taxon>Cryptolaemus</taxon>
    </lineage>
</organism>
<dbReference type="PANTHER" id="PTHR12385:SF96">
    <property type="entry name" value="CHOLINE TRANSPORTER-LIKE PROTEIN"/>
    <property type="match status" value="1"/>
</dbReference>
<feature type="transmembrane region" description="Helical" evidence="6">
    <location>
        <begin position="380"/>
        <end position="399"/>
    </location>
</feature>
<evidence type="ECO:0000256" key="2">
    <source>
        <dbReference type="ARBA" id="ARBA00007168"/>
    </source>
</evidence>
<proteinExistence type="inferred from homology"/>
<keyword evidence="4 6" id="KW-1133">Transmembrane helix</keyword>
<feature type="transmembrane region" description="Helical" evidence="6">
    <location>
        <begin position="46"/>
        <end position="67"/>
    </location>
</feature>